<dbReference type="EMBL" id="BAFH01000004">
    <property type="protein sequence ID" value="GAB64214.1"/>
    <property type="molecule type" value="Genomic_DNA"/>
</dbReference>
<organism evidence="1 2">
    <name type="scientific">Candidatus Jettenia caeni</name>
    <dbReference type="NCBI Taxonomy" id="247490"/>
    <lineage>
        <taxon>Bacteria</taxon>
        <taxon>Pseudomonadati</taxon>
        <taxon>Planctomycetota</taxon>
        <taxon>Candidatus Brocadiia</taxon>
        <taxon>Candidatus Brocadiales</taxon>
        <taxon>Candidatus Brocadiaceae</taxon>
        <taxon>Candidatus Jettenia</taxon>
    </lineage>
</organism>
<proteinExistence type="predicted"/>
<gene>
    <name evidence="1" type="ORF">KSU1_D0905</name>
</gene>
<evidence type="ECO:0000313" key="1">
    <source>
        <dbReference type="EMBL" id="GAB64214.1"/>
    </source>
</evidence>
<dbReference type="Proteomes" id="UP000002985">
    <property type="component" value="Unassembled WGS sequence"/>
</dbReference>
<dbReference type="AlphaFoldDB" id="I3IR69"/>
<comment type="caution">
    <text evidence="1">The sequence shown here is derived from an EMBL/GenBank/DDBJ whole genome shotgun (WGS) entry which is preliminary data.</text>
</comment>
<sequence>MDTICAYVPLIPPNPPLKKRRKEGGFPLERGEQGISLFFKGDQGGLTTSRCLLC</sequence>
<name>I3IR69_9BACT</name>
<accession>I3IR69</accession>
<protein>
    <submittedName>
        <fullName evidence="1">Uncharacterized protein</fullName>
    </submittedName>
</protein>
<evidence type="ECO:0000313" key="2">
    <source>
        <dbReference type="Proteomes" id="UP000002985"/>
    </source>
</evidence>
<keyword evidence="2" id="KW-1185">Reference proteome</keyword>
<reference evidence="1 2" key="1">
    <citation type="journal article" date="2012" name="FEBS Lett.">
        <title>Anammox organism KSU-1 expresses a NirK-type copper-containing nitrite reductase instead of a NirS-type with cytochrome cd1.</title>
        <authorList>
            <person name="Hira D."/>
            <person name="Toh H."/>
            <person name="Migita C.T."/>
            <person name="Okubo H."/>
            <person name="Nishiyama T."/>
            <person name="Hattori M."/>
            <person name="Furukawa K."/>
            <person name="Fujii T."/>
        </authorList>
    </citation>
    <scope>NUCLEOTIDE SEQUENCE [LARGE SCALE GENOMIC DNA]</scope>
</reference>